<organism evidence="4 5">
    <name type="scientific">Ramazzottius varieornatus</name>
    <name type="common">Water bear</name>
    <name type="synonym">Tardigrade</name>
    <dbReference type="NCBI Taxonomy" id="947166"/>
    <lineage>
        <taxon>Eukaryota</taxon>
        <taxon>Metazoa</taxon>
        <taxon>Ecdysozoa</taxon>
        <taxon>Tardigrada</taxon>
        <taxon>Eutardigrada</taxon>
        <taxon>Parachela</taxon>
        <taxon>Hypsibioidea</taxon>
        <taxon>Ramazzottiidae</taxon>
        <taxon>Ramazzottius</taxon>
    </lineage>
</organism>
<gene>
    <name evidence="4" type="primary">RvY_09399-1</name>
    <name evidence="4" type="synonym">RvY_09399.1</name>
    <name evidence="4" type="ORF">RvY_09399</name>
</gene>
<evidence type="ECO:0000313" key="5">
    <source>
        <dbReference type="Proteomes" id="UP000186922"/>
    </source>
</evidence>
<evidence type="ECO:0008006" key="6">
    <source>
        <dbReference type="Google" id="ProtNLM"/>
    </source>
</evidence>
<proteinExistence type="predicted"/>
<dbReference type="InterPro" id="IPR028283">
    <property type="entry name" value="WASH-7_C"/>
</dbReference>
<dbReference type="OrthoDB" id="10261210at2759"/>
<dbReference type="InterPro" id="IPR028282">
    <property type="entry name" value="WASH-7_central"/>
</dbReference>
<dbReference type="EMBL" id="BDGG01000004">
    <property type="protein sequence ID" value="GAU98223.1"/>
    <property type="molecule type" value="Genomic_DNA"/>
</dbReference>
<dbReference type="AlphaFoldDB" id="A0A1D1VH50"/>
<reference evidence="4 5" key="1">
    <citation type="journal article" date="2016" name="Nat. Commun.">
        <title>Extremotolerant tardigrade genome and improved radiotolerance of human cultured cells by tardigrade-unique protein.</title>
        <authorList>
            <person name="Hashimoto T."/>
            <person name="Horikawa D.D."/>
            <person name="Saito Y."/>
            <person name="Kuwahara H."/>
            <person name="Kozuka-Hata H."/>
            <person name="Shin-I T."/>
            <person name="Minakuchi Y."/>
            <person name="Ohishi K."/>
            <person name="Motoyama A."/>
            <person name="Aizu T."/>
            <person name="Enomoto A."/>
            <person name="Kondo K."/>
            <person name="Tanaka S."/>
            <person name="Hara Y."/>
            <person name="Koshikawa S."/>
            <person name="Sagara H."/>
            <person name="Miura T."/>
            <person name="Yokobori S."/>
            <person name="Miyagawa K."/>
            <person name="Suzuki Y."/>
            <person name="Kubo T."/>
            <person name="Oyama M."/>
            <person name="Kohara Y."/>
            <person name="Fujiyama A."/>
            <person name="Arakawa K."/>
            <person name="Katayama T."/>
            <person name="Toyoda A."/>
            <person name="Kunieda T."/>
        </authorList>
    </citation>
    <scope>NUCLEOTIDE SEQUENCE [LARGE SCALE GENOMIC DNA]</scope>
    <source>
        <strain evidence="4 5">YOKOZUNA-1</strain>
    </source>
</reference>
<sequence>MNADTCGTSQKLVLKRTADLTNIIQQRFLVSASSSSGVTGSAPLQVEVQCHETAAIGDYVRTENEAFGKIVVGVSVLVSEVKALSGEAKIRFLDPVLLYSEDFVEVAPAVSTGKFVSFLQELVTYKARCKEVIDVFIKQLDALVEHSESASGIVPYALASLSELLSCLIALDVVTKANNVLRDHWISYRSSVDGGLQNAGLLNRLQFARVELQELSTFLGEIDKEIFAGRIFPDCLDTLSSRAIGKKIVVHLTSFLHTAGTENGQTPDAAKNGLRLLGTGGLLVLHTALSRTVDKRLLRNFLDLCKMHPIVPVWRNIAVAPADTILALIPDGSKQVDKKQLQIIHVAKEGILQARLTGLQRDTVVLRTDVNSWVARLEEISSEAEPEVGDNMVEFLRLGLRLARKTQDTIVQIFHFHSVLLKPISKATVMQLGELLEILMVNWEALNRHALFVCQVTHRVVSSIVSRFQSACQSIEKRLTTDEKRGSSAMLYQLDALTSLRIFRQVLSTGPLSEDRMIVARLCLGICMAAKKFPADQLAPVAHHFAILKEIRWLQQSFDTAFDTSIFYWNRRILRPYLESVYQNPVQATKLPSLLAALELGASSFRTARHEDSQVLVKKYQDEIMEELETCILRPLCKDVETSLRLLVHSHLSITERSLPEKQNEDLRHLISQAPFKFFDTFIDIRKHLERYLDRTFYDLTTVALHDWKTYDEMRSLASHLYGLNVLQAHLPCQTLEQGADILEIMRNIGMFVSAYAYNLNNQVFVERTSNNKYLNTIGIRHIANSLRTHGIGVVNTTINQTYQFLRKRFNLFSQFMFDEQIKSRLVKDIRLFKEAKQNDSFARYPFEKAEKFNKGIRALGVTADGQTKLDQLRTMITQIGNAMGFVRMVRSGGLHRSSKAFCFIPDAENVEYFEALIKDDNYASSLSAAIALDEVVTSSTKNSSDGMDFFKLLLNVFATEFRNQKNHHLQNFYIIIPPLMVNFVEHSVTCKERIQKKTSTGEVLFTDDGFAMGMAYIMALLDQTLLFDSLSWFESVREKFRKEQAVVVESAKAQPNGRSDAENDEKLRQALKLTSRRLDLYAREFDLLFHLFSSAKIFFSNTSTAQNMPSKA</sequence>
<evidence type="ECO:0000259" key="3">
    <source>
        <dbReference type="Pfam" id="PF14746"/>
    </source>
</evidence>
<feature type="domain" description="WASH complex subunit 4 N-terminal" evidence="2">
    <location>
        <begin position="34"/>
        <end position="565"/>
    </location>
</feature>
<dbReference type="InterPro" id="IPR027307">
    <property type="entry name" value="WASH7"/>
</dbReference>
<comment type="caution">
    <text evidence="4">The sequence shown here is derived from an EMBL/GenBank/DDBJ whole genome shotgun (WGS) entry which is preliminary data.</text>
</comment>
<dbReference type="Pfam" id="PF14744">
    <property type="entry name" value="WASH-7_mid"/>
    <property type="match status" value="1"/>
</dbReference>
<evidence type="ECO:0000259" key="1">
    <source>
        <dbReference type="Pfam" id="PF14744"/>
    </source>
</evidence>
<dbReference type="STRING" id="947166.A0A1D1VH50"/>
<dbReference type="Proteomes" id="UP000186922">
    <property type="component" value="Unassembled WGS sequence"/>
</dbReference>
<dbReference type="Pfam" id="PF14745">
    <property type="entry name" value="WASH-4_N"/>
    <property type="match status" value="1"/>
</dbReference>
<dbReference type="Pfam" id="PF14746">
    <property type="entry name" value="WASH-7_C"/>
    <property type="match status" value="1"/>
</dbReference>
<accession>A0A1D1VH50</accession>
<keyword evidence="5" id="KW-1185">Reference proteome</keyword>
<dbReference type="GO" id="GO:0007032">
    <property type="term" value="P:endosome organization"/>
    <property type="evidence" value="ECO:0007669"/>
    <property type="project" value="TreeGrafter"/>
</dbReference>
<feature type="domain" description="WASH complex subunit 7 C-terminal" evidence="3">
    <location>
        <begin position="928"/>
        <end position="1100"/>
    </location>
</feature>
<dbReference type="GO" id="GO:0071203">
    <property type="term" value="C:WASH complex"/>
    <property type="evidence" value="ECO:0007669"/>
    <property type="project" value="InterPro"/>
</dbReference>
<dbReference type="PANTHER" id="PTHR31409:SF0">
    <property type="entry name" value="WASH COMPLEX SUBUNIT 4"/>
    <property type="match status" value="1"/>
</dbReference>
<dbReference type="GO" id="GO:0005768">
    <property type="term" value="C:endosome"/>
    <property type="evidence" value="ECO:0007669"/>
    <property type="project" value="TreeGrafter"/>
</dbReference>
<dbReference type="PANTHER" id="PTHR31409">
    <property type="entry name" value="WASH COMPLEX SUBUNIT 4"/>
    <property type="match status" value="1"/>
</dbReference>
<evidence type="ECO:0000313" key="4">
    <source>
        <dbReference type="EMBL" id="GAU98223.1"/>
    </source>
</evidence>
<evidence type="ECO:0000259" key="2">
    <source>
        <dbReference type="Pfam" id="PF14745"/>
    </source>
</evidence>
<protein>
    <recommendedName>
        <fullName evidence="6">WASH complex subunit 4</fullName>
    </recommendedName>
</protein>
<feature type="domain" description="WASH complex subunit 7 central" evidence="1">
    <location>
        <begin position="567"/>
        <end position="909"/>
    </location>
</feature>
<dbReference type="GO" id="GO:0016197">
    <property type="term" value="P:endosomal transport"/>
    <property type="evidence" value="ECO:0007669"/>
    <property type="project" value="TreeGrafter"/>
</dbReference>
<name>A0A1D1VH50_RAMVA</name>
<dbReference type="InterPro" id="IPR028191">
    <property type="entry name" value="WASH-4_N"/>
</dbReference>